<dbReference type="RefSeq" id="WP_063616055.1">
    <property type="nucleotide sequence ID" value="NZ_CP095170.1"/>
</dbReference>
<evidence type="ECO:0000256" key="6">
    <source>
        <dbReference type="ARBA" id="ARBA00022692"/>
    </source>
</evidence>
<dbReference type="Gene3D" id="3.30.565.10">
    <property type="entry name" value="Histidine kinase-like ATPase, C-terminal domain"/>
    <property type="match status" value="1"/>
</dbReference>
<evidence type="ECO:0000256" key="5">
    <source>
        <dbReference type="ARBA" id="ARBA00022679"/>
    </source>
</evidence>
<keyword evidence="4" id="KW-1003">Cell membrane</keyword>
<dbReference type="EMBL" id="FKDK01000005">
    <property type="protein sequence ID" value="SAA32775.1"/>
    <property type="molecule type" value="Genomic_DNA"/>
</dbReference>
<comment type="caution">
    <text evidence="10">The sequence shown here is derived from an EMBL/GenBank/DDBJ whole genome shotgun (WGS) entry which is preliminary data.</text>
</comment>
<evidence type="ECO:0000313" key="11">
    <source>
        <dbReference type="Proteomes" id="UP000077063"/>
    </source>
</evidence>
<dbReference type="GO" id="GO:0016301">
    <property type="term" value="F:kinase activity"/>
    <property type="evidence" value="ECO:0007669"/>
    <property type="project" value="UniProtKB-KW"/>
</dbReference>
<evidence type="ECO:0000256" key="1">
    <source>
        <dbReference type="ARBA" id="ARBA00000085"/>
    </source>
</evidence>
<evidence type="ECO:0000313" key="10">
    <source>
        <dbReference type="EMBL" id="SAA32775.1"/>
    </source>
</evidence>
<gene>
    <name evidence="10" type="ORF">SAMEA2273443_01593</name>
</gene>
<comment type="catalytic activity">
    <reaction evidence="1">
        <text>ATP + protein L-histidine = ADP + protein N-phospho-L-histidine.</text>
        <dbReference type="EC" id="2.7.13.3"/>
    </reaction>
</comment>
<evidence type="ECO:0000256" key="8">
    <source>
        <dbReference type="ARBA" id="ARBA00022989"/>
    </source>
</evidence>
<dbReference type="PANTHER" id="PTHR45453">
    <property type="entry name" value="PHOSPHATE REGULON SENSOR PROTEIN PHOR"/>
    <property type="match status" value="1"/>
</dbReference>
<name>A0ABY0IZM8_9ENTR</name>
<keyword evidence="11" id="KW-1185">Reference proteome</keyword>
<evidence type="ECO:0000256" key="2">
    <source>
        <dbReference type="ARBA" id="ARBA00004651"/>
    </source>
</evidence>
<keyword evidence="9" id="KW-0472">Membrane</keyword>
<accession>A0ABY0IZM8</accession>
<keyword evidence="5" id="KW-0808">Transferase</keyword>
<organism evidence="10 11">
    <name type="scientific">Enterobacter roggenkampii</name>
    <dbReference type="NCBI Taxonomy" id="1812935"/>
    <lineage>
        <taxon>Bacteria</taxon>
        <taxon>Pseudomonadati</taxon>
        <taxon>Pseudomonadota</taxon>
        <taxon>Gammaproteobacteria</taxon>
        <taxon>Enterobacterales</taxon>
        <taxon>Enterobacteriaceae</taxon>
        <taxon>Enterobacter</taxon>
        <taxon>Enterobacter cloacae complex</taxon>
    </lineage>
</organism>
<comment type="subcellular location">
    <subcellularLocation>
        <location evidence="2">Cell membrane</location>
        <topology evidence="2">Multi-pass membrane protein</topology>
    </subcellularLocation>
</comment>
<keyword evidence="6" id="KW-0812">Transmembrane</keyword>
<evidence type="ECO:0000256" key="9">
    <source>
        <dbReference type="ARBA" id="ARBA00023136"/>
    </source>
</evidence>
<dbReference type="SUPFAM" id="SSF55874">
    <property type="entry name" value="ATPase domain of HSP90 chaperone/DNA topoisomerase II/histidine kinase"/>
    <property type="match status" value="1"/>
</dbReference>
<dbReference type="Proteomes" id="UP000077063">
    <property type="component" value="Unassembled WGS sequence"/>
</dbReference>
<evidence type="ECO:0000256" key="4">
    <source>
        <dbReference type="ARBA" id="ARBA00022475"/>
    </source>
</evidence>
<proteinExistence type="predicted"/>
<keyword evidence="7 10" id="KW-0418">Kinase</keyword>
<sequence length="343" mass="38982">MSYFYKLELLDGSLLSNDVDESLLESFNCLNSDSIKFSHNKVNYRGLRLKSQHGQVTLISADDAIVKSSKVARAKAEVLLHSIPSVQDVYRKAKEEAKQHVNRLIHNLVTLNGHIIQEVYSIIPQEVMQDKRPGWKDRIKEQVTADPYDASQSLVNIAKNTLKMKAEIDVYNALLSEHPKIVLRNHSIHRVLMNVVYVFFPEFTDKGIRVEVAESNDTVHIDYETFQVAIYHLVENSVKYIKPDSNLLIEFDKNPGTKKISIAFKMTSLVITPDEVEKIFIEGYSGTMAKLSNRAGSGIGMHRAKSLLAHNNATLRVVAKHDTAREVLLGRMYQENEFIIEFI</sequence>
<dbReference type="InterPro" id="IPR036890">
    <property type="entry name" value="HATPase_C_sf"/>
</dbReference>
<dbReference type="PANTHER" id="PTHR45453:SF2">
    <property type="entry name" value="HISTIDINE KINASE"/>
    <property type="match status" value="1"/>
</dbReference>
<evidence type="ECO:0000256" key="3">
    <source>
        <dbReference type="ARBA" id="ARBA00012438"/>
    </source>
</evidence>
<evidence type="ECO:0000256" key="7">
    <source>
        <dbReference type="ARBA" id="ARBA00022777"/>
    </source>
</evidence>
<dbReference type="InterPro" id="IPR050351">
    <property type="entry name" value="BphY/WalK/GraS-like"/>
</dbReference>
<reference evidence="10 11" key="1">
    <citation type="submission" date="2016-03" db="EMBL/GenBank/DDBJ databases">
        <authorList>
            <consortium name="Pathogen Informatics"/>
        </authorList>
    </citation>
    <scope>NUCLEOTIDE SEQUENCE [LARGE SCALE GENOMIC DNA]</scope>
    <source>
        <strain evidence="11">e2161</strain>
    </source>
</reference>
<dbReference type="EC" id="2.7.13.3" evidence="3"/>
<protein>
    <recommendedName>
        <fullName evidence="3">histidine kinase</fullName>
        <ecNumber evidence="3">2.7.13.3</ecNumber>
    </recommendedName>
</protein>
<keyword evidence="8" id="KW-1133">Transmembrane helix</keyword>